<dbReference type="EMBL" id="CM009757">
    <property type="protein sequence ID" value="PUZ42167.1"/>
    <property type="molecule type" value="Genomic_DNA"/>
</dbReference>
<feature type="signal peptide" evidence="1">
    <location>
        <begin position="1"/>
        <end position="19"/>
    </location>
</feature>
<feature type="chain" id="PRO_5015493520" description="Secreted protein" evidence="1">
    <location>
        <begin position="20"/>
        <end position="107"/>
    </location>
</feature>
<dbReference type="Proteomes" id="UP000244336">
    <property type="component" value="Chromosome 9"/>
</dbReference>
<proteinExistence type="predicted"/>
<keyword evidence="1" id="KW-0732">Signal</keyword>
<organism evidence="2 3">
    <name type="scientific">Panicum hallii var. hallii</name>
    <dbReference type="NCBI Taxonomy" id="1504633"/>
    <lineage>
        <taxon>Eukaryota</taxon>
        <taxon>Viridiplantae</taxon>
        <taxon>Streptophyta</taxon>
        <taxon>Embryophyta</taxon>
        <taxon>Tracheophyta</taxon>
        <taxon>Spermatophyta</taxon>
        <taxon>Magnoliopsida</taxon>
        <taxon>Liliopsida</taxon>
        <taxon>Poales</taxon>
        <taxon>Poaceae</taxon>
        <taxon>PACMAD clade</taxon>
        <taxon>Panicoideae</taxon>
        <taxon>Panicodae</taxon>
        <taxon>Paniceae</taxon>
        <taxon>Panicinae</taxon>
        <taxon>Panicum</taxon>
        <taxon>Panicum sect. Panicum</taxon>
    </lineage>
</organism>
<evidence type="ECO:0000313" key="3">
    <source>
        <dbReference type="Proteomes" id="UP000244336"/>
    </source>
</evidence>
<dbReference type="AlphaFoldDB" id="A0A2T7CFN8"/>
<gene>
    <name evidence="2" type="ORF">GQ55_9G563600</name>
</gene>
<evidence type="ECO:0008006" key="4">
    <source>
        <dbReference type="Google" id="ProtNLM"/>
    </source>
</evidence>
<name>A0A2T7CFN8_9POAL</name>
<accession>A0A2T7CFN8</accession>
<evidence type="ECO:0000313" key="2">
    <source>
        <dbReference type="EMBL" id="PUZ42167.1"/>
    </source>
</evidence>
<dbReference type="Gramene" id="PUZ42167">
    <property type="protein sequence ID" value="PUZ42167"/>
    <property type="gene ID" value="GQ55_9G563600"/>
</dbReference>
<sequence>MFSSVCLTVVWYLINHLFGFLMCMQNRNINRCRRAAPASHRSSTGQHRAPAMTGGGDHYRFMLLRTFVFACRREKTTHPKVALDLSPTIVTGTTVGVSYSFRSTKKK</sequence>
<keyword evidence="3" id="KW-1185">Reference proteome</keyword>
<protein>
    <recommendedName>
        <fullName evidence="4">Secreted protein</fullName>
    </recommendedName>
</protein>
<evidence type="ECO:0000256" key="1">
    <source>
        <dbReference type="SAM" id="SignalP"/>
    </source>
</evidence>
<reference evidence="2 3" key="1">
    <citation type="submission" date="2018-04" db="EMBL/GenBank/DDBJ databases">
        <title>WGS assembly of Panicum hallii var. hallii HAL2.</title>
        <authorList>
            <person name="Lovell J."/>
            <person name="Jenkins J."/>
            <person name="Lowry D."/>
            <person name="Mamidi S."/>
            <person name="Sreedasyam A."/>
            <person name="Weng X."/>
            <person name="Barry K."/>
            <person name="Bonette J."/>
            <person name="Campitelli B."/>
            <person name="Daum C."/>
            <person name="Gordon S."/>
            <person name="Gould B."/>
            <person name="Lipzen A."/>
            <person name="MacQueen A."/>
            <person name="Palacio-Mejia J."/>
            <person name="Plott C."/>
            <person name="Shakirov E."/>
            <person name="Shu S."/>
            <person name="Yoshinaga Y."/>
            <person name="Zane M."/>
            <person name="Rokhsar D."/>
            <person name="Grimwood J."/>
            <person name="Schmutz J."/>
            <person name="Juenger T."/>
        </authorList>
    </citation>
    <scope>NUCLEOTIDE SEQUENCE [LARGE SCALE GENOMIC DNA]</scope>
    <source>
        <strain evidence="3">cv. HAL2</strain>
    </source>
</reference>